<dbReference type="AlphaFoldDB" id="A0AAX0L8D8"/>
<protein>
    <recommendedName>
        <fullName evidence="1">Methyltransferase domain-containing protein</fullName>
    </recommendedName>
</protein>
<dbReference type="Gene3D" id="3.40.50.150">
    <property type="entry name" value="Vaccinia Virus protein VP39"/>
    <property type="match status" value="1"/>
</dbReference>
<dbReference type="InterPro" id="IPR041698">
    <property type="entry name" value="Methyltransf_25"/>
</dbReference>
<dbReference type="SUPFAM" id="SSF53335">
    <property type="entry name" value="S-adenosyl-L-methionine-dependent methyltransferases"/>
    <property type="match status" value="1"/>
</dbReference>
<accession>A0AAX0L8D8</accession>
<dbReference type="Pfam" id="PF13649">
    <property type="entry name" value="Methyltransf_25"/>
    <property type="match status" value="1"/>
</dbReference>
<organism evidence="2 3">
    <name type="scientific">Campylobacter pinnipediorum subsp. pinnipediorum</name>
    <dbReference type="NCBI Taxonomy" id="1660067"/>
    <lineage>
        <taxon>Bacteria</taxon>
        <taxon>Pseudomonadati</taxon>
        <taxon>Campylobacterota</taxon>
        <taxon>Epsilonproteobacteria</taxon>
        <taxon>Campylobacterales</taxon>
        <taxon>Campylobacteraceae</taxon>
        <taxon>Campylobacter</taxon>
    </lineage>
</organism>
<reference evidence="2 3" key="1">
    <citation type="submission" date="2016-08" db="EMBL/GenBank/DDBJ databases">
        <title>Campylobacter species from sea mammals.</title>
        <authorList>
            <person name="Gilbert M.J."/>
            <person name="Byrne B.A."/>
            <person name="Zomer A.L."/>
            <person name="Wagenaar J.A."/>
        </authorList>
    </citation>
    <scope>NUCLEOTIDE SEQUENCE [LARGE SCALE GENOMIC DNA]</scope>
    <source>
        <strain evidence="2 3">1105248</strain>
    </source>
</reference>
<dbReference type="InterPro" id="IPR029063">
    <property type="entry name" value="SAM-dependent_MTases_sf"/>
</dbReference>
<dbReference type="EMBL" id="MCRK01000041">
    <property type="protein sequence ID" value="OPA75842.1"/>
    <property type="molecule type" value="Genomic_DNA"/>
</dbReference>
<evidence type="ECO:0000313" key="3">
    <source>
        <dbReference type="Proteomes" id="UP000189728"/>
    </source>
</evidence>
<sequence length="223" mass="25696">MQSNTDFWSDTFKNKKDNTRYPDTEFVAFCFRNLTEKASVLDLCCGAGRHVRFLSENDFKTYACDVAEGAIEYTSNLINSLNLKADLKVIKTIANLPYDNNTFDALISSNALFYATKDELEQNAHEIYRVLKKGGKAFLILRSTNDYRHINAIQNGKYDVIVDEKDSSRQGYKENGMKCHNFDKEEVFRIYSKAFKNIEINKITISRQNDTILDESFIVILTK</sequence>
<name>A0AAX0L8D8_9BACT</name>
<comment type="caution">
    <text evidence="2">The sequence shown here is derived from an EMBL/GenBank/DDBJ whole genome shotgun (WGS) entry which is preliminary data.</text>
</comment>
<proteinExistence type="predicted"/>
<evidence type="ECO:0000313" key="2">
    <source>
        <dbReference type="EMBL" id="OPA75842.1"/>
    </source>
</evidence>
<dbReference type="CDD" id="cd02440">
    <property type="entry name" value="AdoMet_MTases"/>
    <property type="match status" value="1"/>
</dbReference>
<feature type="domain" description="Methyltransferase" evidence="1">
    <location>
        <begin position="40"/>
        <end position="135"/>
    </location>
</feature>
<evidence type="ECO:0000259" key="1">
    <source>
        <dbReference type="Pfam" id="PF13649"/>
    </source>
</evidence>
<gene>
    <name evidence="2" type="ORF">BFG04_05185</name>
</gene>
<dbReference type="Proteomes" id="UP000189728">
    <property type="component" value="Unassembled WGS sequence"/>
</dbReference>
<dbReference type="RefSeq" id="WP_069632714.1">
    <property type="nucleotide sequence ID" value="NZ_MCRK01000041.1"/>
</dbReference>